<evidence type="ECO:0000256" key="7">
    <source>
        <dbReference type="SAM" id="MobiDB-lite"/>
    </source>
</evidence>
<dbReference type="AlphaFoldDB" id="A0AAN8WG24"/>
<feature type="domain" description="RING-Gid-type" evidence="9">
    <location>
        <begin position="381"/>
        <end position="424"/>
    </location>
</feature>
<dbReference type="Gene3D" id="3.30.40.10">
    <property type="entry name" value="Zinc/RING finger domain, C3HC4 (zinc finger)"/>
    <property type="match status" value="1"/>
</dbReference>
<keyword evidence="5" id="KW-0862">Zinc</keyword>
<evidence type="ECO:0000256" key="1">
    <source>
        <dbReference type="ARBA" id="ARBA00004496"/>
    </source>
</evidence>
<dbReference type="InterPro" id="IPR024964">
    <property type="entry name" value="CTLH/CRA"/>
</dbReference>
<dbReference type="InterPro" id="IPR045098">
    <property type="entry name" value="Fyv10_fam"/>
</dbReference>
<feature type="zinc finger region" description="RING-Gid-type" evidence="6">
    <location>
        <begin position="381"/>
        <end position="424"/>
    </location>
</feature>
<sequence>MELQFIKKAYSKIISWQLLISFNSEGVVHDILNKFEQALHKIQSLNGTEANNHKSILMELKAYLDQYDPCNRLMMYKKDLDKGLTEYYGSLKCLFHTDLSEAFRDTDFDHHMVNQIIVSHLYHHGQFKVAECFVNEIGATYYAVLRDEFRNMHSIVAAMRERHDIQTALSWIDMKRDELGQSAVDLELKLHQMIYFKVLKSGSNADALEYLKTWISPLLPHHRNEVHKLACCLLWKDKIDECPYPGLMDPRNWDNLAEKFALKYCNLLGELYESKLSQVVSAGLEGMSSVFMHLGSSASKNGSSVEDGEGSENGSSVEDGEGSENGSSEDSEGSENGSSAEDREGSENGSSASENGSSSEDGEFILVDLVEELMLHSVFICPLLSVVATEENPPMQLPCGHVFCKRSVIPLTEYPKQLLKCPICSDETTAEECRRLYF</sequence>
<organism evidence="10 11">
    <name type="scientific">Dillenia turbinata</name>
    <dbReference type="NCBI Taxonomy" id="194707"/>
    <lineage>
        <taxon>Eukaryota</taxon>
        <taxon>Viridiplantae</taxon>
        <taxon>Streptophyta</taxon>
        <taxon>Embryophyta</taxon>
        <taxon>Tracheophyta</taxon>
        <taxon>Spermatophyta</taxon>
        <taxon>Magnoliopsida</taxon>
        <taxon>eudicotyledons</taxon>
        <taxon>Gunneridae</taxon>
        <taxon>Pentapetalae</taxon>
        <taxon>Dilleniales</taxon>
        <taxon>Dilleniaceae</taxon>
        <taxon>Dillenia</taxon>
    </lineage>
</organism>
<evidence type="ECO:0000259" key="8">
    <source>
        <dbReference type="PROSITE" id="PS50897"/>
    </source>
</evidence>
<dbReference type="GO" id="GO:0034657">
    <property type="term" value="C:GID complex"/>
    <property type="evidence" value="ECO:0007669"/>
    <property type="project" value="TreeGrafter"/>
</dbReference>
<proteinExistence type="predicted"/>
<evidence type="ECO:0000256" key="4">
    <source>
        <dbReference type="ARBA" id="ARBA00022771"/>
    </source>
</evidence>
<dbReference type="GO" id="GO:0005737">
    <property type="term" value="C:cytoplasm"/>
    <property type="evidence" value="ECO:0007669"/>
    <property type="project" value="UniProtKB-SubCell"/>
</dbReference>
<comment type="subcellular location">
    <subcellularLocation>
        <location evidence="1">Cytoplasm</location>
    </subcellularLocation>
</comment>
<dbReference type="PROSITE" id="PS51867">
    <property type="entry name" value="ZF_RING_GID"/>
    <property type="match status" value="1"/>
</dbReference>
<name>A0AAN8WG24_9MAGN</name>
<dbReference type="GO" id="GO:0043161">
    <property type="term" value="P:proteasome-mediated ubiquitin-dependent protein catabolic process"/>
    <property type="evidence" value="ECO:0007669"/>
    <property type="project" value="InterPro"/>
</dbReference>
<dbReference type="PROSITE" id="PS50896">
    <property type="entry name" value="LISH"/>
    <property type="match status" value="1"/>
</dbReference>
<gene>
    <name evidence="10" type="ORF">RJ641_013427</name>
</gene>
<dbReference type="SUPFAM" id="SSF57850">
    <property type="entry name" value="RING/U-box"/>
    <property type="match status" value="1"/>
</dbReference>
<evidence type="ECO:0000256" key="2">
    <source>
        <dbReference type="ARBA" id="ARBA00022490"/>
    </source>
</evidence>
<evidence type="ECO:0000313" key="11">
    <source>
        <dbReference type="Proteomes" id="UP001370490"/>
    </source>
</evidence>
<dbReference type="InterPro" id="IPR013083">
    <property type="entry name" value="Znf_RING/FYVE/PHD"/>
</dbReference>
<evidence type="ECO:0000256" key="3">
    <source>
        <dbReference type="ARBA" id="ARBA00022723"/>
    </source>
</evidence>
<dbReference type="PROSITE" id="PS50897">
    <property type="entry name" value="CTLH"/>
    <property type="match status" value="1"/>
</dbReference>
<dbReference type="EMBL" id="JBAMMX010000002">
    <property type="protein sequence ID" value="KAK6945883.1"/>
    <property type="molecule type" value="Genomic_DNA"/>
</dbReference>
<dbReference type="PANTHER" id="PTHR12170">
    <property type="entry name" value="MACROPHAGE ERYTHROBLAST ATTACHER-RELATED"/>
    <property type="match status" value="1"/>
</dbReference>
<feature type="region of interest" description="Disordered" evidence="7">
    <location>
        <begin position="298"/>
        <end position="359"/>
    </location>
</feature>
<dbReference type="GO" id="GO:0061630">
    <property type="term" value="F:ubiquitin protein ligase activity"/>
    <property type="evidence" value="ECO:0007669"/>
    <property type="project" value="InterPro"/>
</dbReference>
<comment type="caution">
    <text evidence="10">The sequence shown here is derived from an EMBL/GenBank/DDBJ whole genome shotgun (WGS) entry which is preliminary data.</text>
</comment>
<keyword evidence="2" id="KW-0963">Cytoplasm</keyword>
<evidence type="ECO:0000313" key="10">
    <source>
        <dbReference type="EMBL" id="KAK6945883.1"/>
    </source>
</evidence>
<evidence type="ECO:0000256" key="5">
    <source>
        <dbReference type="ARBA" id="ARBA00022833"/>
    </source>
</evidence>
<feature type="compositionally biased region" description="Low complexity" evidence="7">
    <location>
        <begin position="347"/>
        <end position="359"/>
    </location>
</feature>
<dbReference type="GO" id="GO:0005634">
    <property type="term" value="C:nucleus"/>
    <property type="evidence" value="ECO:0007669"/>
    <property type="project" value="TreeGrafter"/>
</dbReference>
<dbReference type="Proteomes" id="UP001370490">
    <property type="component" value="Unassembled WGS sequence"/>
</dbReference>
<dbReference type="GO" id="GO:0008270">
    <property type="term" value="F:zinc ion binding"/>
    <property type="evidence" value="ECO:0007669"/>
    <property type="project" value="UniProtKB-KW"/>
</dbReference>
<dbReference type="InterPro" id="IPR006594">
    <property type="entry name" value="LisH"/>
</dbReference>
<evidence type="ECO:0000259" key="9">
    <source>
        <dbReference type="PROSITE" id="PS51867"/>
    </source>
</evidence>
<feature type="domain" description="CTLH" evidence="8">
    <location>
        <begin position="148"/>
        <end position="206"/>
    </location>
</feature>
<keyword evidence="3" id="KW-0479">Metal-binding</keyword>
<keyword evidence="11" id="KW-1185">Reference proteome</keyword>
<dbReference type="PANTHER" id="PTHR12170:SF3">
    <property type="entry name" value="GH10162P"/>
    <property type="match status" value="1"/>
</dbReference>
<keyword evidence="4 6" id="KW-0863">Zinc-finger</keyword>
<accession>A0AAN8WG24</accession>
<feature type="compositionally biased region" description="Acidic residues" evidence="7">
    <location>
        <begin position="318"/>
        <end position="333"/>
    </location>
</feature>
<protein>
    <submittedName>
        <fullName evidence="10">CTLH/CRA C-terminal to LisH motif domain</fullName>
    </submittedName>
</protein>
<dbReference type="InterPro" id="IPR044063">
    <property type="entry name" value="ZF_RING_GID"/>
</dbReference>
<dbReference type="InterPro" id="IPR006595">
    <property type="entry name" value="CTLH_C"/>
</dbReference>
<evidence type="ECO:0000256" key="6">
    <source>
        <dbReference type="PROSITE-ProRule" id="PRU01215"/>
    </source>
</evidence>
<reference evidence="10 11" key="1">
    <citation type="submission" date="2023-12" db="EMBL/GenBank/DDBJ databases">
        <title>A high-quality genome assembly for Dillenia turbinata (Dilleniales).</title>
        <authorList>
            <person name="Chanderbali A."/>
        </authorList>
    </citation>
    <scope>NUCLEOTIDE SEQUENCE [LARGE SCALE GENOMIC DNA]</scope>
    <source>
        <strain evidence="10">LSX21</strain>
        <tissue evidence="10">Leaf</tissue>
    </source>
</reference>
<dbReference type="Pfam" id="PF10607">
    <property type="entry name" value="CTLH"/>
    <property type="match status" value="1"/>
</dbReference>